<dbReference type="AlphaFoldDB" id="A0ABD1QG21"/>
<sequence>MAKALQRFGMKRALIVHSEGLDEISLLVKEENKAAESDGDEQGRAEEIVLLEISHREQSAIWLMMFLKGLPIFATILLNIGGDPNSIMEGEKSLEQFSPEVIVQDPSSNKAFSMLPQMVLFHGTTDSSILSDERFAFLLKNDVNKISYP</sequence>
<dbReference type="EMBL" id="JBFOLK010000011">
    <property type="protein sequence ID" value="KAL2475157.1"/>
    <property type="molecule type" value="Genomic_DNA"/>
</dbReference>
<evidence type="ECO:0000256" key="2">
    <source>
        <dbReference type="ARBA" id="ARBA00022679"/>
    </source>
</evidence>
<evidence type="ECO:0000313" key="4">
    <source>
        <dbReference type="Proteomes" id="UP001604336"/>
    </source>
</evidence>
<dbReference type="Proteomes" id="UP001604336">
    <property type="component" value="Unassembled WGS sequence"/>
</dbReference>
<keyword evidence="2" id="KW-0808">Transferase</keyword>
<dbReference type="Gene3D" id="3.40.1030.10">
    <property type="entry name" value="Nucleoside phosphorylase/phosphoribosyltransferase catalytic domain"/>
    <property type="match status" value="1"/>
</dbReference>
<gene>
    <name evidence="3" type="ORF">Adt_35893</name>
</gene>
<accession>A0ABD1QG21</accession>
<dbReference type="GO" id="GO:0016757">
    <property type="term" value="F:glycosyltransferase activity"/>
    <property type="evidence" value="ECO:0007669"/>
    <property type="project" value="UniProtKB-KW"/>
</dbReference>
<dbReference type="InterPro" id="IPR035902">
    <property type="entry name" value="Nuc_phospho_transferase"/>
</dbReference>
<evidence type="ECO:0000256" key="1">
    <source>
        <dbReference type="ARBA" id="ARBA00022676"/>
    </source>
</evidence>
<keyword evidence="1" id="KW-0328">Glycosyltransferase</keyword>
<evidence type="ECO:0000313" key="3">
    <source>
        <dbReference type="EMBL" id="KAL2475157.1"/>
    </source>
</evidence>
<keyword evidence="4" id="KW-1185">Reference proteome</keyword>
<protein>
    <submittedName>
        <fullName evidence="3">Abhydrolase 3 domain-containing protein</fullName>
    </submittedName>
</protein>
<reference evidence="4" key="1">
    <citation type="submission" date="2024-07" db="EMBL/GenBank/DDBJ databases">
        <title>Two chromosome-level genome assemblies of Korean endemic species Abeliophyllum distichum and Forsythia ovata (Oleaceae).</title>
        <authorList>
            <person name="Jang H."/>
        </authorList>
    </citation>
    <scope>NUCLEOTIDE SEQUENCE [LARGE SCALE GENOMIC DNA]</scope>
</reference>
<proteinExistence type="predicted"/>
<organism evidence="3 4">
    <name type="scientific">Abeliophyllum distichum</name>
    <dbReference type="NCBI Taxonomy" id="126358"/>
    <lineage>
        <taxon>Eukaryota</taxon>
        <taxon>Viridiplantae</taxon>
        <taxon>Streptophyta</taxon>
        <taxon>Embryophyta</taxon>
        <taxon>Tracheophyta</taxon>
        <taxon>Spermatophyta</taxon>
        <taxon>Magnoliopsida</taxon>
        <taxon>eudicotyledons</taxon>
        <taxon>Gunneridae</taxon>
        <taxon>Pentapetalae</taxon>
        <taxon>asterids</taxon>
        <taxon>lamiids</taxon>
        <taxon>Lamiales</taxon>
        <taxon>Oleaceae</taxon>
        <taxon>Forsythieae</taxon>
        <taxon>Abeliophyllum</taxon>
    </lineage>
</organism>
<comment type="caution">
    <text evidence="3">The sequence shown here is derived from an EMBL/GenBank/DDBJ whole genome shotgun (WGS) entry which is preliminary data.</text>
</comment>
<name>A0ABD1QG21_9LAMI</name>